<comment type="caution">
    <text evidence="1">The sequence shown here is derived from an EMBL/GenBank/DDBJ whole genome shotgun (WGS) entry which is preliminary data.</text>
</comment>
<sequence length="277" mass="29884">MSLLVSRAGGAALPEAEPAALPVREPVGGPRSRVGRTAMIYRARTVHQRFAEAPGATRRRFAYATTSWLIDVDAPPVPPRPLAPFARFLAADHLGTGPTLAGNARALLAEHGMAADTILLLTGPRILGHVFNPLSVFYCLRGGETVAVLAEVHNTYGGRHVYVLRPDATGRDEVDKQFYVSPFLPSGGRYRMRVPVPGDRLSVAVTLEQDGRPLFVATLTGAGSPATAGRQLATALLRPLSTLRTSALIRWQGIRIWLRRIPVQPRPADATADERGR</sequence>
<keyword evidence="2" id="KW-1185">Reference proteome</keyword>
<reference evidence="1" key="1">
    <citation type="submission" date="2021-01" db="EMBL/GenBank/DDBJ databases">
        <title>KCTC 19127 draft genome.</title>
        <authorList>
            <person name="An D."/>
        </authorList>
    </citation>
    <scope>NUCLEOTIDE SEQUENCE</scope>
    <source>
        <strain evidence="1">KCTC 19127</strain>
    </source>
</reference>
<evidence type="ECO:0000313" key="1">
    <source>
        <dbReference type="EMBL" id="MBM9477837.1"/>
    </source>
</evidence>
<dbReference type="InterPro" id="IPR010775">
    <property type="entry name" value="DUF1365"/>
</dbReference>
<dbReference type="AlphaFoldDB" id="A0A938YQZ4"/>
<gene>
    <name evidence="1" type="ORF">JL107_15410</name>
</gene>
<proteinExistence type="predicted"/>
<name>A0A938YQZ4_9ACTN</name>
<accession>A0A938YQZ4</accession>
<evidence type="ECO:0000313" key="2">
    <source>
        <dbReference type="Proteomes" id="UP000663801"/>
    </source>
</evidence>
<dbReference type="Pfam" id="PF07103">
    <property type="entry name" value="DUF1365"/>
    <property type="match status" value="1"/>
</dbReference>
<dbReference type="Proteomes" id="UP000663801">
    <property type="component" value="Unassembled WGS sequence"/>
</dbReference>
<dbReference type="PANTHER" id="PTHR33973:SF4">
    <property type="entry name" value="OS07G0153300 PROTEIN"/>
    <property type="match status" value="1"/>
</dbReference>
<dbReference type="RefSeq" id="WP_205257940.1">
    <property type="nucleotide sequence ID" value="NZ_BAAAPV010000005.1"/>
</dbReference>
<organism evidence="1 2">
    <name type="scientific">Nakamurella flavida</name>
    <dbReference type="NCBI Taxonomy" id="363630"/>
    <lineage>
        <taxon>Bacteria</taxon>
        <taxon>Bacillati</taxon>
        <taxon>Actinomycetota</taxon>
        <taxon>Actinomycetes</taxon>
        <taxon>Nakamurellales</taxon>
        <taxon>Nakamurellaceae</taxon>
        <taxon>Nakamurella</taxon>
    </lineage>
</organism>
<dbReference type="EMBL" id="JAERWL010000012">
    <property type="protein sequence ID" value="MBM9477837.1"/>
    <property type="molecule type" value="Genomic_DNA"/>
</dbReference>
<protein>
    <submittedName>
        <fullName evidence="1">DUF1365 domain-containing protein</fullName>
    </submittedName>
</protein>
<dbReference type="PANTHER" id="PTHR33973">
    <property type="entry name" value="OS07G0153300 PROTEIN"/>
    <property type="match status" value="1"/>
</dbReference>